<dbReference type="Pfam" id="PF00528">
    <property type="entry name" value="BPD_transp_1"/>
    <property type="match status" value="1"/>
</dbReference>
<evidence type="ECO:0000259" key="8">
    <source>
        <dbReference type="PROSITE" id="PS50928"/>
    </source>
</evidence>
<evidence type="ECO:0000256" key="4">
    <source>
        <dbReference type="ARBA" id="ARBA00022692"/>
    </source>
</evidence>
<feature type="transmembrane region" description="Helical" evidence="7">
    <location>
        <begin position="88"/>
        <end position="109"/>
    </location>
</feature>
<evidence type="ECO:0000256" key="2">
    <source>
        <dbReference type="ARBA" id="ARBA00022448"/>
    </source>
</evidence>
<name>A0ABV8Q6F6_9MICO</name>
<feature type="transmembrane region" description="Helical" evidence="7">
    <location>
        <begin position="220"/>
        <end position="241"/>
    </location>
</feature>
<dbReference type="PANTHER" id="PTHR30193">
    <property type="entry name" value="ABC TRANSPORTER PERMEASE PROTEIN"/>
    <property type="match status" value="1"/>
</dbReference>
<evidence type="ECO:0000256" key="5">
    <source>
        <dbReference type="ARBA" id="ARBA00022989"/>
    </source>
</evidence>
<protein>
    <submittedName>
        <fullName evidence="9">Carbohydrate ABC transporter permease</fullName>
    </submittedName>
</protein>
<gene>
    <name evidence="9" type="ORF">ACFOYW_07640</name>
</gene>
<dbReference type="SUPFAM" id="SSF161098">
    <property type="entry name" value="MetI-like"/>
    <property type="match status" value="1"/>
</dbReference>
<dbReference type="Proteomes" id="UP001595900">
    <property type="component" value="Unassembled WGS sequence"/>
</dbReference>
<evidence type="ECO:0000256" key="3">
    <source>
        <dbReference type="ARBA" id="ARBA00022475"/>
    </source>
</evidence>
<keyword evidence="2 7" id="KW-0813">Transport</keyword>
<feature type="transmembrane region" description="Helical" evidence="7">
    <location>
        <begin position="276"/>
        <end position="297"/>
    </location>
</feature>
<feature type="domain" description="ABC transmembrane type-1" evidence="8">
    <location>
        <begin position="84"/>
        <end position="299"/>
    </location>
</feature>
<accession>A0ABV8Q6F6</accession>
<sequence>MADAAVAVRATRTTDRRRRRGLLPTGLPWVLPALIVSAGLMYFCIGYTGYISTLDWNGSAPDPQRVGFANFTQLFTDPIFWGALEHTVVFFVITFVVQTFLGIVFAALLHSGPKLGVLYRIVIFVPVVIAPAIMAPVFRQLFAADGEFNWVLQHVGLGALAQPWLAQSSTALGAIIVIQIWGQTGVTFVLYFAAMSQIDPEILEAARLDGAGNFRTLTNIIWPMVRGTTVALATLSAIGALKTFDVPYLVTLAGPNFATEFLGTFIYRVSIPLAQVGYGSAASIVLLLLALGMAITLQAQGRERGTRRVRG</sequence>
<proteinExistence type="inferred from homology"/>
<comment type="similarity">
    <text evidence="7">Belongs to the binding-protein-dependent transport system permease family.</text>
</comment>
<feature type="transmembrane region" description="Helical" evidence="7">
    <location>
        <begin position="172"/>
        <end position="194"/>
    </location>
</feature>
<dbReference type="InterPro" id="IPR035906">
    <property type="entry name" value="MetI-like_sf"/>
</dbReference>
<evidence type="ECO:0000313" key="9">
    <source>
        <dbReference type="EMBL" id="MFC4243243.1"/>
    </source>
</evidence>
<dbReference type="PROSITE" id="PS50928">
    <property type="entry name" value="ABC_TM1"/>
    <property type="match status" value="1"/>
</dbReference>
<evidence type="ECO:0000313" key="10">
    <source>
        <dbReference type="Proteomes" id="UP001595900"/>
    </source>
</evidence>
<reference evidence="10" key="1">
    <citation type="journal article" date="2019" name="Int. J. Syst. Evol. Microbiol.">
        <title>The Global Catalogue of Microorganisms (GCM) 10K type strain sequencing project: providing services to taxonomists for standard genome sequencing and annotation.</title>
        <authorList>
            <consortium name="The Broad Institute Genomics Platform"/>
            <consortium name="The Broad Institute Genome Sequencing Center for Infectious Disease"/>
            <person name="Wu L."/>
            <person name="Ma J."/>
        </authorList>
    </citation>
    <scope>NUCLEOTIDE SEQUENCE [LARGE SCALE GENOMIC DNA]</scope>
    <source>
        <strain evidence="10">CGMCC 1.10363</strain>
    </source>
</reference>
<keyword evidence="10" id="KW-1185">Reference proteome</keyword>
<dbReference type="CDD" id="cd06261">
    <property type="entry name" value="TM_PBP2"/>
    <property type="match status" value="1"/>
</dbReference>
<dbReference type="PANTHER" id="PTHR30193:SF41">
    <property type="entry name" value="DIACETYLCHITOBIOSE UPTAKE SYSTEM PERMEASE PROTEIN NGCF"/>
    <property type="match status" value="1"/>
</dbReference>
<keyword evidence="3" id="KW-1003">Cell membrane</keyword>
<keyword evidence="6 7" id="KW-0472">Membrane</keyword>
<evidence type="ECO:0000256" key="7">
    <source>
        <dbReference type="RuleBase" id="RU363032"/>
    </source>
</evidence>
<dbReference type="Gene3D" id="1.10.3720.10">
    <property type="entry name" value="MetI-like"/>
    <property type="match status" value="1"/>
</dbReference>
<feature type="transmembrane region" description="Helical" evidence="7">
    <location>
        <begin position="26"/>
        <end position="50"/>
    </location>
</feature>
<evidence type="ECO:0000256" key="1">
    <source>
        <dbReference type="ARBA" id="ARBA00004651"/>
    </source>
</evidence>
<keyword evidence="4 7" id="KW-0812">Transmembrane</keyword>
<comment type="caution">
    <text evidence="9">The sequence shown here is derived from an EMBL/GenBank/DDBJ whole genome shotgun (WGS) entry which is preliminary data.</text>
</comment>
<dbReference type="RefSeq" id="WP_390228256.1">
    <property type="nucleotide sequence ID" value="NZ_JBHSCN010000005.1"/>
</dbReference>
<feature type="transmembrane region" description="Helical" evidence="7">
    <location>
        <begin position="121"/>
        <end position="142"/>
    </location>
</feature>
<dbReference type="InterPro" id="IPR000515">
    <property type="entry name" value="MetI-like"/>
</dbReference>
<keyword evidence="5 7" id="KW-1133">Transmembrane helix</keyword>
<dbReference type="InterPro" id="IPR051393">
    <property type="entry name" value="ABC_transporter_permease"/>
</dbReference>
<evidence type="ECO:0000256" key="6">
    <source>
        <dbReference type="ARBA" id="ARBA00023136"/>
    </source>
</evidence>
<dbReference type="EMBL" id="JBHSCN010000005">
    <property type="protein sequence ID" value="MFC4243243.1"/>
    <property type="molecule type" value="Genomic_DNA"/>
</dbReference>
<comment type="subcellular location">
    <subcellularLocation>
        <location evidence="1 7">Cell membrane</location>
        <topology evidence="1 7">Multi-pass membrane protein</topology>
    </subcellularLocation>
</comment>
<organism evidence="9 10">
    <name type="scientific">Gryllotalpicola reticulitermitis</name>
    <dbReference type="NCBI Taxonomy" id="1184153"/>
    <lineage>
        <taxon>Bacteria</taxon>
        <taxon>Bacillati</taxon>
        <taxon>Actinomycetota</taxon>
        <taxon>Actinomycetes</taxon>
        <taxon>Micrococcales</taxon>
        <taxon>Microbacteriaceae</taxon>
        <taxon>Gryllotalpicola</taxon>
    </lineage>
</organism>